<dbReference type="AlphaFoldDB" id="A0A6L7J059"/>
<evidence type="ECO:0000256" key="3">
    <source>
        <dbReference type="ARBA" id="ARBA00023163"/>
    </source>
</evidence>
<dbReference type="GO" id="GO:0003677">
    <property type="term" value="F:DNA binding"/>
    <property type="evidence" value="ECO:0007669"/>
    <property type="project" value="UniProtKB-KW"/>
</dbReference>
<sequence>MRAWPAAKYLTYCFWRSWILVVYTAPIWSYVAAGTGAASCSFSMYAWSTVAFAAVAALLALFHGQASRLLSRKGVMCAAGIVSSVGMLMEYAGAFLFGGGGNPLFVIGALLTGVGTAFIAVRAGQIYAATRPVVAVTNTALSELASGLVFFFVVGTVPQIALLVAALLPLAAALMTLFEPDADEARMPARHRAAELDASTRRASVSAFVRFLVVVFLLTFMANLSKGAFALQDADASLASGTVGVSLVILVSFVLVLVSSLLKSFDFGVAYYPLVLMLVLAVVVVFSSDAGNMAAASVIVLVYCLFSLFMWCLLTYLARSDYWSPIQVFGWGRSVFALGSFAGLVVGQGYPALGLGESQSFVIGLVLAFLLVAASMLIFRESDVRKITSAGWLAVEAVAATPSRGDVGEAVGPVDATMRGDARDAGTGGVVGTVFGLDAETFAADHNLTVREREVFDLMLRGRDAKSIGEALVISDNTAKAHIRSIYAKTGVHTRQEFIDATEHVAR</sequence>
<dbReference type="PANTHER" id="PTHR44688">
    <property type="entry name" value="DNA-BINDING TRANSCRIPTIONAL ACTIVATOR DEVR_DOSR"/>
    <property type="match status" value="1"/>
</dbReference>
<evidence type="ECO:0000313" key="5">
    <source>
        <dbReference type="Proteomes" id="UP000478463"/>
    </source>
</evidence>
<organism evidence="4 5">
    <name type="scientific">Eggerthella guodeyinii</name>
    <dbReference type="NCBI Taxonomy" id="2690837"/>
    <lineage>
        <taxon>Bacteria</taxon>
        <taxon>Bacillati</taxon>
        <taxon>Actinomycetota</taxon>
        <taxon>Coriobacteriia</taxon>
        <taxon>Eggerthellales</taxon>
        <taxon>Eggerthellaceae</taxon>
        <taxon>Eggerthella</taxon>
    </lineage>
</organism>
<dbReference type="SUPFAM" id="SSF46894">
    <property type="entry name" value="C-terminal effector domain of the bipartite response regulators"/>
    <property type="match status" value="1"/>
</dbReference>
<keyword evidence="2" id="KW-0238">DNA-binding</keyword>
<evidence type="ECO:0000313" key="4">
    <source>
        <dbReference type="EMBL" id="QOS68956.1"/>
    </source>
</evidence>
<keyword evidence="1" id="KW-0805">Transcription regulation</keyword>
<dbReference type="PANTHER" id="PTHR44688:SF16">
    <property type="entry name" value="DNA-BINDING TRANSCRIPTIONAL ACTIVATOR DEVR_DOSR"/>
    <property type="match status" value="1"/>
</dbReference>
<accession>A0A6L7J059</accession>
<dbReference type="CDD" id="cd06170">
    <property type="entry name" value="LuxR_C_like"/>
    <property type="match status" value="1"/>
</dbReference>
<gene>
    <name evidence="4" type="ORF">GS424_003635</name>
</gene>
<dbReference type="EMBL" id="CP063310">
    <property type="protein sequence ID" value="QOS68956.1"/>
    <property type="molecule type" value="Genomic_DNA"/>
</dbReference>
<dbReference type="PROSITE" id="PS50043">
    <property type="entry name" value="HTH_LUXR_2"/>
    <property type="match status" value="1"/>
</dbReference>
<dbReference type="Proteomes" id="UP000478463">
    <property type="component" value="Chromosome"/>
</dbReference>
<name>A0A6L7J059_9ACTN</name>
<dbReference type="GO" id="GO:0006355">
    <property type="term" value="P:regulation of DNA-templated transcription"/>
    <property type="evidence" value="ECO:0007669"/>
    <property type="project" value="InterPro"/>
</dbReference>
<evidence type="ECO:0000256" key="1">
    <source>
        <dbReference type="ARBA" id="ARBA00023015"/>
    </source>
</evidence>
<evidence type="ECO:0000256" key="2">
    <source>
        <dbReference type="ARBA" id="ARBA00023125"/>
    </source>
</evidence>
<dbReference type="PRINTS" id="PR00038">
    <property type="entry name" value="HTHLUXR"/>
</dbReference>
<dbReference type="KEGG" id="egd:GS424_003635"/>
<reference evidence="4 5" key="1">
    <citation type="submission" date="2020-10" db="EMBL/GenBank/DDBJ databases">
        <title>Eggerthella sp. nov., isolated from human feces.</title>
        <authorList>
            <person name="Yajun G."/>
        </authorList>
    </citation>
    <scope>NUCLEOTIDE SEQUENCE [LARGE SCALE GENOMIC DNA]</scope>
    <source>
        <strain evidence="4 5">HF-1101</strain>
    </source>
</reference>
<keyword evidence="3" id="KW-0804">Transcription</keyword>
<dbReference type="Gene3D" id="1.10.10.10">
    <property type="entry name" value="Winged helix-like DNA-binding domain superfamily/Winged helix DNA-binding domain"/>
    <property type="match status" value="1"/>
</dbReference>
<proteinExistence type="predicted"/>
<protein>
    <submittedName>
        <fullName evidence="4">Helix-turn-helix transcriptional regulator</fullName>
    </submittedName>
</protein>
<dbReference type="InterPro" id="IPR036388">
    <property type="entry name" value="WH-like_DNA-bd_sf"/>
</dbReference>
<dbReference type="SMART" id="SM00421">
    <property type="entry name" value="HTH_LUXR"/>
    <property type="match status" value="1"/>
</dbReference>
<dbReference type="RefSeq" id="WP_160943458.1">
    <property type="nucleotide sequence ID" value="NZ_CP063310.1"/>
</dbReference>
<dbReference type="InterPro" id="IPR016032">
    <property type="entry name" value="Sig_transdc_resp-reg_C-effctor"/>
</dbReference>
<dbReference type="Pfam" id="PF00196">
    <property type="entry name" value="GerE"/>
    <property type="match status" value="1"/>
</dbReference>
<dbReference type="InterPro" id="IPR000792">
    <property type="entry name" value="Tscrpt_reg_LuxR_C"/>
</dbReference>